<dbReference type="InterPro" id="IPR036390">
    <property type="entry name" value="WH_DNA-bd_sf"/>
</dbReference>
<evidence type="ECO:0000259" key="5">
    <source>
        <dbReference type="PROSITE" id="PS51063"/>
    </source>
</evidence>
<dbReference type="InterPro" id="IPR000595">
    <property type="entry name" value="cNMP-bd_dom"/>
</dbReference>
<evidence type="ECO:0000259" key="4">
    <source>
        <dbReference type="PROSITE" id="PS50042"/>
    </source>
</evidence>
<reference evidence="7" key="1">
    <citation type="submission" date="2016-10" db="EMBL/GenBank/DDBJ databases">
        <authorList>
            <person name="Varghese N."/>
            <person name="Submissions S."/>
        </authorList>
    </citation>
    <scope>NUCLEOTIDE SEQUENCE [LARGE SCALE GENOMIC DNA]</scope>
    <source>
        <strain evidence="7">DSM 25575</strain>
    </source>
</reference>
<dbReference type="Pfam" id="PF13545">
    <property type="entry name" value="HTH_Crp_2"/>
    <property type="match status" value="1"/>
</dbReference>
<evidence type="ECO:0000313" key="7">
    <source>
        <dbReference type="Proteomes" id="UP000198769"/>
    </source>
</evidence>
<gene>
    <name evidence="6" type="ORF">SAMN05421594_2692</name>
</gene>
<name>A0A1I4YVC0_CHROL</name>
<keyword evidence="1" id="KW-0805">Transcription regulation</keyword>
<dbReference type="AlphaFoldDB" id="A0A1I4YVC0"/>
<dbReference type="PROSITE" id="PS51063">
    <property type="entry name" value="HTH_CRP_2"/>
    <property type="match status" value="1"/>
</dbReference>
<organism evidence="6 7">
    <name type="scientific">Chryseobacterium oleae</name>
    <dbReference type="NCBI Taxonomy" id="491207"/>
    <lineage>
        <taxon>Bacteria</taxon>
        <taxon>Pseudomonadati</taxon>
        <taxon>Bacteroidota</taxon>
        <taxon>Flavobacteriia</taxon>
        <taxon>Flavobacteriales</taxon>
        <taxon>Weeksellaceae</taxon>
        <taxon>Chryseobacterium group</taxon>
        <taxon>Chryseobacterium</taxon>
    </lineage>
</organism>
<dbReference type="Pfam" id="PF00027">
    <property type="entry name" value="cNMP_binding"/>
    <property type="match status" value="1"/>
</dbReference>
<dbReference type="InterPro" id="IPR018490">
    <property type="entry name" value="cNMP-bd_dom_sf"/>
</dbReference>
<dbReference type="SUPFAM" id="SSF46785">
    <property type="entry name" value="Winged helix' DNA-binding domain"/>
    <property type="match status" value="1"/>
</dbReference>
<sequence length="197" mass="22552">MLINIELLSMYGGFTETFSPSDIIFEEGDIPEFYYQLITGSVKLSHTEEGKELIQSILNKGQSVCELLCMIEKPYPVSAIAISSGDLIKVPKAKFLKLLSEHHQPAVAVRQFAAERLYHKFILMQNNASKYSHVRIEGILKYFKSLSEDQSPYSYELPLTRKQLASITGLRIETVIRTVKKMEAEKVLKIKNRKIYF</sequence>
<dbReference type="CDD" id="cd00038">
    <property type="entry name" value="CAP_ED"/>
    <property type="match status" value="1"/>
</dbReference>
<dbReference type="OrthoDB" id="667966at2"/>
<dbReference type="EMBL" id="FOVD01000003">
    <property type="protein sequence ID" value="SFN41609.1"/>
    <property type="molecule type" value="Genomic_DNA"/>
</dbReference>
<dbReference type="Gene3D" id="2.60.120.10">
    <property type="entry name" value="Jelly Rolls"/>
    <property type="match status" value="1"/>
</dbReference>
<evidence type="ECO:0000256" key="1">
    <source>
        <dbReference type="ARBA" id="ARBA00023015"/>
    </source>
</evidence>
<protein>
    <submittedName>
        <fullName evidence="6">Transcriptional regulator, Crp/Fnr family</fullName>
    </submittedName>
</protein>
<dbReference type="SMART" id="SM00100">
    <property type="entry name" value="cNMP"/>
    <property type="match status" value="1"/>
</dbReference>
<dbReference type="Proteomes" id="UP000198769">
    <property type="component" value="Unassembled WGS sequence"/>
</dbReference>
<dbReference type="PROSITE" id="PS50042">
    <property type="entry name" value="CNMP_BINDING_3"/>
    <property type="match status" value="1"/>
</dbReference>
<dbReference type="PRINTS" id="PR00034">
    <property type="entry name" value="HTHCRP"/>
</dbReference>
<dbReference type="GO" id="GO:0006355">
    <property type="term" value="P:regulation of DNA-templated transcription"/>
    <property type="evidence" value="ECO:0007669"/>
    <property type="project" value="InterPro"/>
</dbReference>
<evidence type="ECO:0000256" key="2">
    <source>
        <dbReference type="ARBA" id="ARBA00023125"/>
    </source>
</evidence>
<dbReference type="RefSeq" id="WP_090024886.1">
    <property type="nucleotide sequence ID" value="NZ_FOVD01000003.1"/>
</dbReference>
<feature type="domain" description="HTH crp-type" evidence="5">
    <location>
        <begin position="133"/>
        <end position="197"/>
    </location>
</feature>
<dbReference type="Gene3D" id="1.10.10.10">
    <property type="entry name" value="Winged helix-like DNA-binding domain superfamily/Winged helix DNA-binding domain"/>
    <property type="match status" value="1"/>
</dbReference>
<keyword evidence="7" id="KW-1185">Reference proteome</keyword>
<dbReference type="GO" id="GO:0003677">
    <property type="term" value="F:DNA binding"/>
    <property type="evidence" value="ECO:0007669"/>
    <property type="project" value="UniProtKB-KW"/>
</dbReference>
<dbReference type="InterPro" id="IPR012318">
    <property type="entry name" value="HTH_CRP"/>
</dbReference>
<proteinExistence type="predicted"/>
<feature type="domain" description="Cyclic nucleotide-binding" evidence="4">
    <location>
        <begin position="18"/>
        <end position="99"/>
    </location>
</feature>
<evidence type="ECO:0000256" key="3">
    <source>
        <dbReference type="ARBA" id="ARBA00023163"/>
    </source>
</evidence>
<dbReference type="SUPFAM" id="SSF51206">
    <property type="entry name" value="cAMP-binding domain-like"/>
    <property type="match status" value="1"/>
</dbReference>
<evidence type="ECO:0000313" key="6">
    <source>
        <dbReference type="EMBL" id="SFN41609.1"/>
    </source>
</evidence>
<keyword evidence="2" id="KW-0238">DNA-binding</keyword>
<keyword evidence="3" id="KW-0804">Transcription</keyword>
<dbReference type="InterPro" id="IPR014710">
    <property type="entry name" value="RmlC-like_jellyroll"/>
</dbReference>
<accession>A0A1I4YVC0</accession>
<dbReference type="InterPro" id="IPR036388">
    <property type="entry name" value="WH-like_DNA-bd_sf"/>
</dbReference>
<dbReference type="SMART" id="SM00419">
    <property type="entry name" value="HTH_CRP"/>
    <property type="match status" value="1"/>
</dbReference>